<gene>
    <name evidence="3" type="ORF">V8G58_14060</name>
</gene>
<dbReference type="PROSITE" id="PS51257">
    <property type="entry name" value="PROKAR_LIPOPROTEIN"/>
    <property type="match status" value="1"/>
</dbReference>
<dbReference type="Proteomes" id="UP001610100">
    <property type="component" value="Unassembled WGS sequence"/>
</dbReference>
<dbReference type="Gene3D" id="3.10.450.50">
    <property type="match status" value="1"/>
</dbReference>
<dbReference type="InterPro" id="IPR027843">
    <property type="entry name" value="DUF4440"/>
</dbReference>
<dbReference type="EMBL" id="JBAWKB010000006">
    <property type="protein sequence ID" value="MFH6773065.1"/>
    <property type="molecule type" value="Genomic_DNA"/>
</dbReference>
<organism evidence="3 4">
    <name type="scientific">Gaetbulibacter aestuarii</name>
    <dbReference type="NCBI Taxonomy" id="1502358"/>
    <lineage>
        <taxon>Bacteria</taxon>
        <taxon>Pseudomonadati</taxon>
        <taxon>Bacteroidota</taxon>
        <taxon>Flavobacteriia</taxon>
        <taxon>Flavobacteriales</taxon>
        <taxon>Flavobacteriaceae</taxon>
        <taxon>Gaetbulibacter</taxon>
    </lineage>
</organism>
<keyword evidence="1" id="KW-0175">Coiled coil</keyword>
<evidence type="ECO:0000313" key="3">
    <source>
        <dbReference type="EMBL" id="MFH6773065.1"/>
    </source>
</evidence>
<dbReference type="Pfam" id="PF14534">
    <property type="entry name" value="DUF4440"/>
    <property type="match status" value="1"/>
</dbReference>
<comment type="caution">
    <text evidence="3">The sequence shown here is derived from an EMBL/GenBank/DDBJ whole genome shotgun (WGS) entry which is preliminary data.</text>
</comment>
<dbReference type="InterPro" id="IPR032710">
    <property type="entry name" value="NTF2-like_dom_sf"/>
</dbReference>
<dbReference type="SUPFAM" id="SSF54427">
    <property type="entry name" value="NTF2-like"/>
    <property type="match status" value="1"/>
</dbReference>
<keyword evidence="4" id="KW-1185">Reference proteome</keyword>
<feature type="coiled-coil region" evidence="1">
    <location>
        <begin position="21"/>
        <end position="48"/>
    </location>
</feature>
<accession>A0ABW7N1V8</accession>
<proteinExistence type="predicted"/>
<evidence type="ECO:0000256" key="1">
    <source>
        <dbReference type="SAM" id="Coils"/>
    </source>
</evidence>
<evidence type="ECO:0000313" key="4">
    <source>
        <dbReference type="Proteomes" id="UP001610100"/>
    </source>
</evidence>
<sequence length="147" mass="17038">MKNINYISIFSLFFMFLACDNGKKEQNIKQWKEEIAQTEKAFSTMAQDKGMNVAFLHFVADDGVLLRNNTLVKGKADIKEYMKNSNSKGLSWEPSFVEVSASGDLGYTYGNYIYKYQDSLGNEKSSKGIFHTVWKRQPDRTWKFVWD</sequence>
<feature type="domain" description="DUF4440" evidence="2">
    <location>
        <begin position="50"/>
        <end position="143"/>
    </location>
</feature>
<protein>
    <submittedName>
        <fullName evidence="3">Nuclear transport factor 2 family protein</fullName>
    </submittedName>
</protein>
<reference evidence="3 4" key="1">
    <citation type="submission" date="2024-02" db="EMBL/GenBank/DDBJ databases">
        <title>A Gaetbulibacter species isolated from tidal flats and genomic insights of their niches.</title>
        <authorList>
            <person name="Ye Y."/>
        </authorList>
    </citation>
    <scope>NUCLEOTIDE SEQUENCE [LARGE SCALE GENOMIC DNA]</scope>
    <source>
        <strain evidence="3 4">KYW382</strain>
    </source>
</reference>
<name>A0ABW7N1V8_9FLAO</name>
<evidence type="ECO:0000259" key="2">
    <source>
        <dbReference type="Pfam" id="PF14534"/>
    </source>
</evidence>
<dbReference type="RefSeq" id="WP_344742184.1">
    <property type="nucleotide sequence ID" value="NZ_BAABAY010000007.1"/>
</dbReference>